<evidence type="ECO:0000256" key="1">
    <source>
        <dbReference type="SAM" id="MobiDB-lite"/>
    </source>
</evidence>
<evidence type="ECO:0000313" key="3">
    <source>
        <dbReference type="EMBL" id="PAV66629.1"/>
    </source>
</evidence>
<accession>A0A2A2JYJ8</accession>
<feature type="chain" id="PRO_5013104506" evidence="2">
    <location>
        <begin position="20"/>
        <end position="269"/>
    </location>
</feature>
<comment type="caution">
    <text evidence="3">The sequence shown here is derived from an EMBL/GenBank/DDBJ whole genome shotgun (WGS) entry which is preliminary data.</text>
</comment>
<keyword evidence="2" id="KW-0732">Signal</keyword>
<feature type="region of interest" description="Disordered" evidence="1">
    <location>
        <begin position="139"/>
        <end position="269"/>
    </location>
</feature>
<evidence type="ECO:0000313" key="4">
    <source>
        <dbReference type="Proteomes" id="UP000218231"/>
    </source>
</evidence>
<protein>
    <submittedName>
        <fullName evidence="3">Uncharacterized protein</fullName>
    </submittedName>
</protein>
<sequence>MFRPLLIGAALVIAAPAIAQTQSTNPADQPSTPLPYDPGHDSNTPRSNAIAAESAPGVAAANRDVAAQARMDGHAVTAVNAANDARYQADVAAYRAAMRARRQTIVANAALQADRERAYAMAMADWRAQVDACERGKTRACNLPSPDPQNYIGSPADDRASSPSPVSIDDAASPRRWRAEDQLRPHQTRHPGLVPGSTRRPGDAQRLKAQASPQSGLRNTSGVKKKKATPKHAHAAAQPRRRSTRATTGSRGRRPGWRWSSAKRPRRLA</sequence>
<feature type="compositionally biased region" description="Polar residues" evidence="1">
    <location>
        <begin position="211"/>
        <end position="222"/>
    </location>
</feature>
<dbReference type="Proteomes" id="UP000218231">
    <property type="component" value="Unassembled WGS sequence"/>
</dbReference>
<feature type="region of interest" description="Disordered" evidence="1">
    <location>
        <begin position="22"/>
        <end position="48"/>
    </location>
</feature>
<feature type="compositionally biased region" description="Polar residues" evidence="1">
    <location>
        <begin position="22"/>
        <end position="31"/>
    </location>
</feature>
<gene>
    <name evidence="3" type="ORF">WR25_18630</name>
</gene>
<feature type="compositionally biased region" description="Basic residues" evidence="1">
    <location>
        <begin position="251"/>
        <end position="269"/>
    </location>
</feature>
<evidence type="ECO:0000256" key="2">
    <source>
        <dbReference type="SAM" id="SignalP"/>
    </source>
</evidence>
<feature type="signal peptide" evidence="2">
    <location>
        <begin position="1"/>
        <end position="19"/>
    </location>
</feature>
<keyword evidence="4" id="KW-1185">Reference proteome</keyword>
<reference evidence="3 4" key="1">
    <citation type="journal article" date="2017" name="Curr. Biol.">
        <title>Genome architecture and evolution of a unichromosomal asexual nematode.</title>
        <authorList>
            <person name="Fradin H."/>
            <person name="Zegar C."/>
            <person name="Gutwein M."/>
            <person name="Lucas J."/>
            <person name="Kovtun M."/>
            <person name="Corcoran D."/>
            <person name="Baugh L.R."/>
            <person name="Kiontke K."/>
            <person name="Gunsalus K."/>
            <person name="Fitch D.H."/>
            <person name="Piano F."/>
        </authorList>
    </citation>
    <scope>NUCLEOTIDE SEQUENCE [LARGE SCALE GENOMIC DNA]</scope>
    <source>
        <strain evidence="3">PF1309</strain>
    </source>
</reference>
<organism evidence="3 4">
    <name type="scientific">Diploscapter pachys</name>
    <dbReference type="NCBI Taxonomy" id="2018661"/>
    <lineage>
        <taxon>Eukaryota</taxon>
        <taxon>Metazoa</taxon>
        <taxon>Ecdysozoa</taxon>
        <taxon>Nematoda</taxon>
        <taxon>Chromadorea</taxon>
        <taxon>Rhabditida</taxon>
        <taxon>Rhabditina</taxon>
        <taxon>Rhabditomorpha</taxon>
        <taxon>Rhabditoidea</taxon>
        <taxon>Rhabditidae</taxon>
        <taxon>Diploscapter</taxon>
    </lineage>
</organism>
<name>A0A2A2JYJ8_9BILA</name>
<dbReference type="EMBL" id="LIAE01010069">
    <property type="protein sequence ID" value="PAV66629.1"/>
    <property type="molecule type" value="Genomic_DNA"/>
</dbReference>
<proteinExistence type="predicted"/>
<dbReference type="AlphaFoldDB" id="A0A2A2JYJ8"/>
<feature type="compositionally biased region" description="Basic residues" evidence="1">
    <location>
        <begin position="223"/>
        <end position="244"/>
    </location>
</feature>